<protein>
    <submittedName>
        <fullName evidence="2">Uncharacterized protein</fullName>
    </submittedName>
</protein>
<feature type="compositionally biased region" description="Basic and acidic residues" evidence="1">
    <location>
        <begin position="99"/>
        <end position="111"/>
    </location>
</feature>
<evidence type="ECO:0000313" key="3">
    <source>
        <dbReference type="Proteomes" id="UP001281410"/>
    </source>
</evidence>
<organism evidence="2 3">
    <name type="scientific">Dipteronia sinensis</name>
    <dbReference type="NCBI Taxonomy" id="43782"/>
    <lineage>
        <taxon>Eukaryota</taxon>
        <taxon>Viridiplantae</taxon>
        <taxon>Streptophyta</taxon>
        <taxon>Embryophyta</taxon>
        <taxon>Tracheophyta</taxon>
        <taxon>Spermatophyta</taxon>
        <taxon>Magnoliopsida</taxon>
        <taxon>eudicotyledons</taxon>
        <taxon>Gunneridae</taxon>
        <taxon>Pentapetalae</taxon>
        <taxon>rosids</taxon>
        <taxon>malvids</taxon>
        <taxon>Sapindales</taxon>
        <taxon>Sapindaceae</taxon>
        <taxon>Hippocastanoideae</taxon>
        <taxon>Acereae</taxon>
        <taxon>Dipteronia</taxon>
    </lineage>
</organism>
<proteinExistence type="predicted"/>
<keyword evidence="3" id="KW-1185">Reference proteome</keyword>
<evidence type="ECO:0000256" key="1">
    <source>
        <dbReference type="SAM" id="MobiDB-lite"/>
    </source>
</evidence>
<feature type="region of interest" description="Disordered" evidence="1">
    <location>
        <begin position="33"/>
        <end position="55"/>
    </location>
</feature>
<comment type="caution">
    <text evidence="2">The sequence shown here is derived from an EMBL/GenBank/DDBJ whole genome shotgun (WGS) entry which is preliminary data.</text>
</comment>
<dbReference type="AlphaFoldDB" id="A0AAE0A6S3"/>
<dbReference type="Proteomes" id="UP001281410">
    <property type="component" value="Unassembled WGS sequence"/>
</dbReference>
<name>A0AAE0A6S3_9ROSI</name>
<gene>
    <name evidence="2" type="ORF">Dsin_019132</name>
</gene>
<sequence>MRSGKVSIAGAAAEKRFRFVRVEQVGQLERRRCSKARSTMSGRAPECATPRADDGKVRRQQEWVRFDGSKWIGQDRRAAEVCRKKRRGERRGERRKPGRERLVEEKEEKEN</sequence>
<evidence type="ECO:0000313" key="2">
    <source>
        <dbReference type="EMBL" id="KAK3205086.1"/>
    </source>
</evidence>
<dbReference type="EMBL" id="JANJYJ010000006">
    <property type="protein sequence ID" value="KAK3205086.1"/>
    <property type="molecule type" value="Genomic_DNA"/>
</dbReference>
<reference evidence="2" key="1">
    <citation type="journal article" date="2023" name="Plant J.">
        <title>Genome sequences and population genomics provide insights into the demographic history, inbreeding, and mutation load of two 'living fossil' tree species of Dipteronia.</title>
        <authorList>
            <person name="Feng Y."/>
            <person name="Comes H.P."/>
            <person name="Chen J."/>
            <person name="Zhu S."/>
            <person name="Lu R."/>
            <person name="Zhang X."/>
            <person name="Li P."/>
            <person name="Qiu J."/>
            <person name="Olsen K.M."/>
            <person name="Qiu Y."/>
        </authorList>
    </citation>
    <scope>NUCLEOTIDE SEQUENCE</scope>
    <source>
        <strain evidence="2">NBL</strain>
    </source>
</reference>
<accession>A0AAE0A6S3</accession>
<feature type="region of interest" description="Disordered" evidence="1">
    <location>
        <begin position="77"/>
        <end position="111"/>
    </location>
</feature>
<feature type="compositionally biased region" description="Basic residues" evidence="1">
    <location>
        <begin position="83"/>
        <end position="98"/>
    </location>
</feature>